<dbReference type="Pfam" id="PF07883">
    <property type="entry name" value="Cupin_2"/>
    <property type="match status" value="1"/>
</dbReference>
<proteinExistence type="predicted"/>
<organism evidence="2 3">
    <name type="scientific">Gimesia aquarii</name>
    <dbReference type="NCBI Taxonomy" id="2527964"/>
    <lineage>
        <taxon>Bacteria</taxon>
        <taxon>Pseudomonadati</taxon>
        <taxon>Planctomycetota</taxon>
        <taxon>Planctomycetia</taxon>
        <taxon>Planctomycetales</taxon>
        <taxon>Planctomycetaceae</taxon>
        <taxon>Gimesia</taxon>
    </lineage>
</organism>
<accession>A0A517VV02</accession>
<dbReference type="SUPFAM" id="SSF51182">
    <property type="entry name" value="RmlC-like cupins"/>
    <property type="match status" value="1"/>
</dbReference>
<protein>
    <submittedName>
        <fullName evidence="2">Cupin domain protein</fullName>
    </submittedName>
</protein>
<dbReference type="RefSeq" id="WP_144985227.1">
    <property type="nucleotide sequence ID" value="NZ_CP037920.1"/>
</dbReference>
<sequence length="177" mass="19150">MRMNSSLITVTVLAGLVTLPLLKGDEPASESNSATTKAGLKYQPVGKGVRWLVKKDAFLKTLVERDNYGNADVEVAELYLPKVPQSEQAVQGLEHVHKSTEIFYVISGKLGHTVNGKKYVIEPGQVGIVHAGDKIIHSVVGDEPVKAIVIWVPGGEADNLKYNMGFKEQSIGSLLND</sequence>
<dbReference type="KEGG" id="gaw:V144x_22860"/>
<dbReference type="InterPro" id="IPR011051">
    <property type="entry name" value="RmlC_Cupin_sf"/>
</dbReference>
<evidence type="ECO:0000313" key="3">
    <source>
        <dbReference type="Proteomes" id="UP000318704"/>
    </source>
</evidence>
<dbReference type="InterPro" id="IPR014710">
    <property type="entry name" value="RmlC-like_jellyroll"/>
</dbReference>
<dbReference type="EMBL" id="CP037920">
    <property type="protein sequence ID" value="QDT96828.1"/>
    <property type="molecule type" value="Genomic_DNA"/>
</dbReference>
<dbReference type="InterPro" id="IPR013096">
    <property type="entry name" value="Cupin_2"/>
</dbReference>
<evidence type="ECO:0000313" key="2">
    <source>
        <dbReference type="EMBL" id="QDT96828.1"/>
    </source>
</evidence>
<dbReference type="Proteomes" id="UP000318704">
    <property type="component" value="Chromosome"/>
</dbReference>
<dbReference type="Gene3D" id="2.60.120.10">
    <property type="entry name" value="Jelly Rolls"/>
    <property type="match status" value="1"/>
</dbReference>
<name>A0A517VV02_9PLAN</name>
<dbReference type="AlphaFoldDB" id="A0A517VV02"/>
<feature type="domain" description="Cupin type-2" evidence="1">
    <location>
        <begin position="91"/>
        <end position="151"/>
    </location>
</feature>
<reference evidence="2 3" key="1">
    <citation type="submission" date="2019-03" db="EMBL/GenBank/DDBJ databases">
        <title>Deep-cultivation of Planctomycetes and their phenomic and genomic characterization uncovers novel biology.</title>
        <authorList>
            <person name="Wiegand S."/>
            <person name="Jogler M."/>
            <person name="Boedeker C."/>
            <person name="Pinto D."/>
            <person name="Vollmers J."/>
            <person name="Rivas-Marin E."/>
            <person name="Kohn T."/>
            <person name="Peeters S.H."/>
            <person name="Heuer A."/>
            <person name="Rast P."/>
            <person name="Oberbeckmann S."/>
            <person name="Bunk B."/>
            <person name="Jeske O."/>
            <person name="Meyerdierks A."/>
            <person name="Storesund J.E."/>
            <person name="Kallscheuer N."/>
            <person name="Luecker S."/>
            <person name="Lage O.M."/>
            <person name="Pohl T."/>
            <person name="Merkel B.J."/>
            <person name="Hornburger P."/>
            <person name="Mueller R.-W."/>
            <person name="Bruemmer F."/>
            <person name="Labrenz M."/>
            <person name="Spormann A.M."/>
            <person name="Op den Camp H."/>
            <person name="Overmann J."/>
            <person name="Amann R."/>
            <person name="Jetten M.S.M."/>
            <person name="Mascher T."/>
            <person name="Medema M.H."/>
            <person name="Devos D.P."/>
            <person name="Kaster A.-K."/>
            <person name="Ovreas L."/>
            <person name="Rohde M."/>
            <person name="Galperin M.Y."/>
            <person name="Jogler C."/>
        </authorList>
    </citation>
    <scope>NUCLEOTIDE SEQUENCE [LARGE SCALE GENOMIC DNA]</scope>
    <source>
        <strain evidence="2 3">V144</strain>
    </source>
</reference>
<gene>
    <name evidence="2" type="ORF">V144x_22860</name>
</gene>
<evidence type="ECO:0000259" key="1">
    <source>
        <dbReference type="Pfam" id="PF07883"/>
    </source>
</evidence>